<accession>A4BNL9</accession>
<dbReference type="HOGENOM" id="CLU_2302927_0_0_6"/>
<sequence length="100" mass="10970">MSALTIQDLNVEKTLDRQARLRVVGGSSALFGALARQYSMQRMLQKFSRRFPLPFVFAQTLALGAGASQVQHAVVQQTALAIGDNNRIEQNAVIVQNQKA</sequence>
<evidence type="ECO:0000313" key="2">
    <source>
        <dbReference type="Proteomes" id="UP000003374"/>
    </source>
</evidence>
<dbReference type="AlphaFoldDB" id="A4BNL9"/>
<name>A4BNL9_9GAMM</name>
<keyword evidence="2" id="KW-1185">Reference proteome</keyword>
<proteinExistence type="predicted"/>
<gene>
    <name evidence="1" type="ORF">NB231_10208</name>
</gene>
<evidence type="ECO:0000313" key="1">
    <source>
        <dbReference type="EMBL" id="EAR22818.1"/>
    </source>
</evidence>
<comment type="caution">
    <text evidence="1">The sequence shown here is derived from an EMBL/GenBank/DDBJ whole genome shotgun (WGS) entry which is preliminary data.</text>
</comment>
<dbReference type="STRING" id="314278.NB231_10208"/>
<organism evidence="1 2">
    <name type="scientific">Nitrococcus mobilis Nb-231</name>
    <dbReference type="NCBI Taxonomy" id="314278"/>
    <lineage>
        <taxon>Bacteria</taxon>
        <taxon>Pseudomonadati</taxon>
        <taxon>Pseudomonadota</taxon>
        <taxon>Gammaproteobacteria</taxon>
        <taxon>Chromatiales</taxon>
        <taxon>Ectothiorhodospiraceae</taxon>
        <taxon>Nitrococcus</taxon>
    </lineage>
</organism>
<reference evidence="1 2" key="1">
    <citation type="submission" date="2006-02" db="EMBL/GenBank/DDBJ databases">
        <authorList>
            <person name="Waterbury J."/>
            <person name="Ferriera S."/>
            <person name="Johnson J."/>
            <person name="Kravitz S."/>
            <person name="Halpern A."/>
            <person name="Remington K."/>
            <person name="Beeson K."/>
            <person name="Tran B."/>
            <person name="Rogers Y.-H."/>
            <person name="Friedman R."/>
            <person name="Venter J.C."/>
        </authorList>
    </citation>
    <scope>NUCLEOTIDE SEQUENCE [LARGE SCALE GENOMIC DNA]</scope>
    <source>
        <strain evidence="1 2">Nb-231</strain>
    </source>
</reference>
<dbReference type="Proteomes" id="UP000003374">
    <property type="component" value="Unassembled WGS sequence"/>
</dbReference>
<protein>
    <submittedName>
        <fullName evidence="1">Uncharacterized protein</fullName>
    </submittedName>
</protein>
<dbReference type="EMBL" id="AAOF01000002">
    <property type="protein sequence ID" value="EAR22818.1"/>
    <property type="molecule type" value="Genomic_DNA"/>
</dbReference>
<dbReference type="RefSeq" id="WP_005002191.1">
    <property type="nucleotide sequence ID" value="NZ_CH672427.1"/>
</dbReference>